<dbReference type="PROSITE" id="PS50088">
    <property type="entry name" value="ANK_REPEAT"/>
    <property type="match status" value="3"/>
</dbReference>
<keyword evidence="1" id="KW-0677">Repeat</keyword>
<keyword evidence="5" id="KW-1185">Reference proteome</keyword>
<dbReference type="SMART" id="SM00248">
    <property type="entry name" value="ANK"/>
    <property type="match status" value="4"/>
</dbReference>
<dbReference type="Pfam" id="PF12796">
    <property type="entry name" value="Ank_2"/>
    <property type="match status" value="1"/>
</dbReference>
<evidence type="ECO:0000313" key="5">
    <source>
        <dbReference type="Proteomes" id="UP000606274"/>
    </source>
</evidence>
<dbReference type="Proteomes" id="UP000606274">
    <property type="component" value="Unassembled WGS sequence"/>
</dbReference>
<gene>
    <name evidence="4" type="ORF">HF521_015973</name>
</gene>
<evidence type="ECO:0000256" key="3">
    <source>
        <dbReference type="PROSITE-ProRule" id="PRU00023"/>
    </source>
</evidence>
<dbReference type="AlphaFoldDB" id="A0A8T0BRV4"/>
<keyword evidence="2 3" id="KW-0040">ANK repeat</keyword>
<evidence type="ECO:0000256" key="1">
    <source>
        <dbReference type="ARBA" id="ARBA00022737"/>
    </source>
</evidence>
<dbReference type="InterPro" id="IPR002110">
    <property type="entry name" value="Ankyrin_rpt"/>
</dbReference>
<evidence type="ECO:0008006" key="6">
    <source>
        <dbReference type="Google" id="ProtNLM"/>
    </source>
</evidence>
<dbReference type="PANTHER" id="PTHR24201:SF12">
    <property type="entry name" value="ANKYRIN REPEAT DOMAIN 10"/>
    <property type="match status" value="1"/>
</dbReference>
<dbReference type="SUPFAM" id="SSF48403">
    <property type="entry name" value="Ankyrin repeat"/>
    <property type="match status" value="1"/>
</dbReference>
<dbReference type="Gene3D" id="1.25.40.20">
    <property type="entry name" value="Ankyrin repeat-containing domain"/>
    <property type="match status" value="1"/>
</dbReference>
<dbReference type="OrthoDB" id="5402602at2759"/>
<sequence length="317" mass="33825">MLAPGECGFSSEEVLSARFPLHRACRDGDVHALGALLHGGAPRAELLTEDSFYGWTPIHWAAYFGRLECAVQLVEAGCDVNSSTSRFAQTPAHIAAFGGHSQCLMWLLRAGAELDRQDYVGETPVHKAARAGSVDCINALLIQGAKADLRNASGLTGADLARAQGFPECAQLLSNALNQQQFGRFLAASTCNSVEQRRGFLNSTPSRKRSLDCIQSGQLKKARTSDLDLQMMMMNEMNGSGGKNPMDTGHAGLGPVANSTTGGNGSITLPFAPVGFVEQDDGLQMEDSSTSAPKEMEIFTVAAMQIPCRCTNSYAYL</sequence>
<dbReference type="InterPro" id="IPR050776">
    <property type="entry name" value="Ank_Repeat/CDKN_Inhibitor"/>
</dbReference>
<organism evidence="4 5">
    <name type="scientific">Silurus meridionalis</name>
    <name type="common">Southern catfish</name>
    <name type="synonym">Silurus soldatovi meridionalis</name>
    <dbReference type="NCBI Taxonomy" id="175797"/>
    <lineage>
        <taxon>Eukaryota</taxon>
        <taxon>Metazoa</taxon>
        <taxon>Chordata</taxon>
        <taxon>Craniata</taxon>
        <taxon>Vertebrata</taxon>
        <taxon>Euteleostomi</taxon>
        <taxon>Actinopterygii</taxon>
        <taxon>Neopterygii</taxon>
        <taxon>Teleostei</taxon>
        <taxon>Ostariophysi</taxon>
        <taxon>Siluriformes</taxon>
        <taxon>Siluridae</taxon>
        <taxon>Silurus</taxon>
    </lineage>
</organism>
<protein>
    <recommendedName>
        <fullName evidence="6">Ankyrin repeat domain-containing protein 10</fullName>
    </recommendedName>
</protein>
<proteinExistence type="predicted"/>
<feature type="repeat" description="ANK" evidence="3">
    <location>
        <begin position="87"/>
        <end position="119"/>
    </location>
</feature>
<accession>A0A8T0BRV4</accession>
<dbReference type="PANTHER" id="PTHR24201">
    <property type="entry name" value="ANK_REP_REGION DOMAIN-CONTAINING PROTEIN"/>
    <property type="match status" value="1"/>
</dbReference>
<dbReference type="Pfam" id="PF13637">
    <property type="entry name" value="Ank_4"/>
    <property type="match status" value="1"/>
</dbReference>
<dbReference type="EMBL" id="JABFDY010000003">
    <property type="protein sequence ID" value="KAF7709123.1"/>
    <property type="molecule type" value="Genomic_DNA"/>
</dbReference>
<feature type="repeat" description="ANK" evidence="3">
    <location>
        <begin position="120"/>
        <end position="152"/>
    </location>
</feature>
<name>A0A8T0BRV4_SILME</name>
<comment type="caution">
    <text evidence="4">The sequence shown here is derived from an EMBL/GenBank/DDBJ whole genome shotgun (WGS) entry which is preliminary data.</text>
</comment>
<evidence type="ECO:0000256" key="2">
    <source>
        <dbReference type="ARBA" id="ARBA00023043"/>
    </source>
</evidence>
<reference evidence="4" key="1">
    <citation type="submission" date="2020-08" db="EMBL/GenBank/DDBJ databases">
        <title>Chromosome-level assembly of Southern catfish (Silurus meridionalis) provides insights into visual adaptation to the nocturnal and benthic lifestyles.</title>
        <authorList>
            <person name="Zhang Y."/>
            <person name="Wang D."/>
            <person name="Peng Z."/>
        </authorList>
    </citation>
    <scope>NUCLEOTIDE SEQUENCE</scope>
    <source>
        <strain evidence="4">SWU-2019-XX</strain>
        <tissue evidence="4">Muscle</tissue>
    </source>
</reference>
<dbReference type="InterPro" id="IPR036770">
    <property type="entry name" value="Ankyrin_rpt-contain_sf"/>
</dbReference>
<feature type="repeat" description="ANK" evidence="3">
    <location>
        <begin position="53"/>
        <end position="85"/>
    </location>
</feature>
<evidence type="ECO:0000313" key="4">
    <source>
        <dbReference type="EMBL" id="KAF7709123.1"/>
    </source>
</evidence>
<dbReference type="PROSITE" id="PS50297">
    <property type="entry name" value="ANK_REP_REGION"/>
    <property type="match status" value="3"/>
</dbReference>